<protein>
    <submittedName>
        <fullName evidence="3">Uncharacterized protein</fullName>
    </submittedName>
</protein>
<reference evidence="3" key="1">
    <citation type="submission" date="2021-03" db="EMBL/GenBank/DDBJ databases">
        <title>Comparative genomics and phylogenomic investigation of the class Geoglossomycetes provide insights into ecological specialization and systematics.</title>
        <authorList>
            <person name="Melie T."/>
            <person name="Pirro S."/>
            <person name="Miller A.N."/>
            <person name="Quandt A."/>
        </authorList>
    </citation>
    <scope>NUCLEOTIDE SEQUENCE</scope>
    <source>
        <strain evidence="3">GBOQ0MN5Z8</strain>
    </source>
</reference>
<keyword evidence="2" id="KW-0472">Membrane</keyword>
<evidence type="ECO:0000313" key="3">
    <source>
        <dbReference type="EMBL" id="KAH0538250.1"/>
    </source>
</evidence>
<feature type="transmembrane region" description="Helical" evidence="2">
    <location>
        <begin position="51"/>
        <end position="72"/>
    </location>
</feature>
<feature type="compositionally biased region" description="Polar residues" evidence="1">
    <location>
        <begin position="449"/>
        <end position="458"/>
    </location>
</feature>
<gene>
    <name evidence="3" type="ORF">FGG08_005121</name>
</gene>
<feature type="compositionally biased region" description="Low complexity" evidence="1">
    <location>
        <begin position="346"/>
        <end position="357"/>
    </location>
</feature>
<evidence type="ECO:0000313" key="4">
    <source>
        <dbReference type="Proteomes" id="UP000698800"/>
    </source>
</evidence>
<organism evidence="3 4">
    <name type="scientific">Glutinoglossum americanum</name>
    <dbReference type="NCBI Taxonomy" id="1670608"/>
    <lineage>
        <taxon>Eukaryota</taxon>
        <taxon>Fungi</taxon>
        <taxon>Dikarya</taxon>
        <taxon>Ascomycota</taxon>
        <taxon>Pezizomycotina</taxon>
        <taxon>Geoglossomycetes</taxon>
        <taxon>Geoglossales</taxon>
        <taxon>Geoglossaceae</taxon>
        <taxon>Glutinoglossum</taxon>
    </lineage>
</organism>
<feature type="region of interest" description="Disordered" evidence="1">
    <location>
        <begin position="114"/>
        <end position="201"/>
    </location>
</feature>
<proteinExistence type="predicted"/>
<evidence type="ECO:0000256" key="2">
    <source>
        <dbReference type="SAM" id="Phobius"/>
    </source>
</evidence>
<keyword evidence="2" id="KW-0812">Transmembrane</keyword>
<dbReference type="Proteomes" id="UP000698800">
    <property type="component" value="Unassembled WGS sequence"/>
</dbReference>
<evidence type="ECO:0000256" key="1">
    <source>
        <dbReference type="SAM" id="MobiDB-lite"/>
    </source>
</evidence>
<feature type="region of interest" description="Disordered" evidence="1">
    <location>
        <begin position="447"/>
        <end position="473"/>
    </location>
</feature>
<sequence length="473" mass="51044">MRLRIEERRSLAQLLGGRQFPGPPPSNNNTLGDGGGGSGETTGGGGGNMKLIVVSISILLTFVVLIVTYSILRHLRLKQKSSRYVPTSYLKRKWDHWNPSAVYSSAQGYDGLGAPSPWNRRRTPGHSANISISDNIGTSNGNSSRNNNNDNNNNNSSRSSGRNGGGGGGDTNDNPAVDRNTSVRSVMTLPAYNPNPRENERVLGREGERAGIDMVVEFPETAEEEETRREEEMDALYQIRLARRAEIADRQERARLRREARERGDWATYEALRAASRQRNASGSSNAGAPGSSTTSLGSTLVTADAAHREHDRRVASVSYSDVGLARHDGTRVRANSSESDRPLLSSAASMGGRSSATQSHGRAASLLSISTNASTEDHHHHQHHHNNNSTPNVAAVIQLSTRTHQEADVGEQNIPPVDPPLYDDFTPAPPYESPVRARAPLLPAIEVTGTTPGNSRAVSPVGWEVVGGPRSR</sequence>
<feature type="region of interest" description="Disordered" evidence="1">
    <location>
        <begin position="14"/>
        <end position="42"/>
    </location>
</feature>
<dbReference type="AlphaFoldDB" id="A0A9P8I475"/>
<dbReference type="EMBL" id="JAGHQL010000116">
    <property type="protein sequence ID" value="KAH0538250.1"/>
    <property type="molecule type" value="Genomic_DNA"/>
</dbReference>
<keyword evidence="4" id="KW-1185">Reference proteome</keyword>
<feature type="region of interest" description="Disordered" evidence="1">
    <location>
        <begin position="329"/>
        <end position="364"/>
    </location>
</feature>
<dbReference type="OrthoDB" id="5376312at2759"/>
<comment type="caution">
    <text evidence="3">The sequence shown here is derived from an EMBL/GenBank/DDBJ whole genome shotgun (WGS) entry which is preliminary data.</text>
</comment>
<feature type="compositionally biased region" description="Low complexity" evidence="1">
    <location>
        <begin position="280"/>
        <end position="298"/>
    </location>
</feature>
<feature type="compositionally biased region" description="Polar residues" evidence="1">
    <location>
        <begin position="126"/>
        <end position="136"/>
    </location>
</feature>
<keyword evidence="2" id="KW-1133">Transmembrane helix</keyword>
<name>A0A9P8I475_9PEZI</name>
<feature type="region of interest" description="Disordered" evidence="1">
    <location>
        <begin position="276"/>
        <end position="298"/>
    </location>
</feature>
<feature type="compositionally biased region" description="Low complexity" evidence="1">
    <location>
        <begin position="137"/>
        <end position="161"/>
    </location>
</feature>
<feature type="compositionally biased region" description="Gly residues" evidence="1">
    <location>
        <begin position="32"/>
        <end position="42"/>
    </location>
</feature>
<accession>A0A9P8I475</accession>